<dbReference type="AlphaFoldDB" id="A0AA51RQ93"/>
<keyword evidence="1" id="KW-0472">Membrane</keyword>
<gene>
    <name evidence="2" type="ORF">Q9312_10340</name>
</gene>
<keyword evidence="1" id="KW-0812">Transmembrane</keyword>
<evidence type="ECO:0000313" key="3">
    <source>
        <dbReference type="Proteomes" id="UP001239782"/>
    </source>
</evidence>
<dbReference type="KEGG" id="plei:Q9312_10340"/>
<dbReference type="Proteomes" id="UP001239782">
    <property type="component" value="Chromosome"/>
</dbReference>
<proteinExistence type="predicted"/>
<accession>A0AA51RQ93</accession>
<keyword evidence="1" id="KW-1133">Transmembrane helix</keyword>
<dbReference type="RefSeq" id="WP_309200764.1">
    <property type="nucleotide sequence ID" value="NZ_CP133548.1"/>
</dbReference>
<keyword evidence="3" id="KW-1185">Reference proteome</keyword>
<evidence type="ECO:0000313" key="2">
    <source>
        <dbReference type="EMBL" id="WMS85611.1"/>
    </source>
</evidence>
<feature type="transmembrane region" description="Helical" evidence="1">
    <location>
        <begin position="63"/>
        <end position="81"/>
    </location>
</feature>
<reference evidence="2 3" key="1">
    <citation type="submission" date="2023-08" db="EMBL/GenBank/DDBJ databases">
        <title>Pleionea litopenaei sp. nov., isolated from stomach of juvenile Litopenaeus vannamei.</title>
        <authorList>
            <person name="Rho A.M."/>
            <person name="Hwang C.Y."/>
        </authorList>
    </citation>
    <scope>NUCLEOTIDE SEQUENCE [LARGE SCALE GENOMIC DNA]</scope>
    <source>
        <strain evidence="2 3">HL-JVS1</strain>
    </source>
</reference>
<sequence>MSISNRYSYALFCERLDRQGVSRKAEYLDNFKKSVVVHALQNCAFITLLLLLCAVFIPEINNISFPGGLFLMFIFGHTAWISRSWAEKLKKERFHE</sequence>
<organism evidence="2 3">
    <name type="scientific">Pleionea litopenaei</name>
    <dbReference type="NCBI Taxonomy" id="3070815"/>
    <lineage>
        <taxon>Bacteria</taxon>
        <taxon>Pseudomonadati</taxon>
        <taxon>Pseudomonadota</taxon>
        <taxon>Gammaproteobacteria</taxon>
        <taxon>Oceanospirillales</taxon>
        <taxon>Pleioneaceae</taxon>
        <taxon>Pleionea</taxon>
    </lineage>
</organism>
<evidence type="ECO:0000256" key="1">
    <source>
        <dbReference type="SAM" id="Phobius"/>
    </source>
</evidence>
<name>A0AA51RQ93_9GAMM</name>
<protein>
    <submittedName>
        <fullName evidence="2">Uncharacterized protein</fullName>
    </submittedName>
</protein>
<feature type="transmembrane region" description="Helical" evidence="1">
    <location>
        <begin position="35"/>
        <end position="57"/>
    </location>
</feature>
<dbReference type="EMBL" id="CP133548">
    <property type="protein sequence ID" value="WMS85611.1"/>
    <property type="molecule type" value="Genomic_DNA"/>
</dbReference>